<feature type="domain" description="GST N-terminal" evidence="1">
    <location>
        <begin position="1"/>
        <end position="85"/>
    </location>
</feature>
<dbReference type="EMBL" id="CP069798">
    <property type="protein sequence ID" value="QRQ82908.1"/>
    <property type="molecule type" value="Genomic_DNA"/>
</dbReference>
<organism evidence="2 3">
    <name type="scientific">Paralysiella testudinis</name>
    <dbReference type="NCBI Taxonomy" id="2809020"/>
    <lineage>
        <taxon>Bacteria</taxon>
        <taxon>Pseudomonadati</taxon>
        <taxon>Pseudomonadota</taxon>
        <taxon>Betaproteobacteria</taxon>
        <taxon>Neisseriales</taxon>
        <taxon>Neisseriaceae</taxon>
        <taxon>Paralysiella</taxon>
    </lineage>
</organism>
<dbReference type="InterPro" id="IPR036249">
    <property type="entry name" value="Thioredoxin-like_sf"/>
</dbReference>
<dbReference type="SUPFAM" id="SSF52833">
    <property type="entry name" value="Thioredoxin-like"/>
    <property type="match status" value="1"/>
</dbReference>
<dbReference type="RefSeq" id="WP_230340204.1">
    <property type="nucleotide sequence ID" value="NZ_CP069798.1"/>
</dbReference>
<dbReference type="PANTHER" id="PTHR42673:SF4">
    <property type="entry name" value="MALEYLACETOACETATE ISOMERASE"/>
    <property type="match status" value="1"/>
</dbReference>
<dbReference type="AlphaFoldDB" id="A0A892ZKG3"/>
<dbReference type="InterPro" id="IPR004045">
    <property type="entry name" value="Glutathione_S-Trfase_N"/>
</dbReference>
<keyword evidence="3" id="KW-1185">Reference proteome</keyword>
<accession>A0A892ZKG3</accession>
<dbReference type="GO" id="GO:0004364">
    <property type="term" value="F:glutathione transferase activity"/>
    <property type="evidence" value="ECO:0007669"/>
    <property type="project" value="TreeGrafter"/>
</dbReference>
<dbReference type="InterPro" id="IPR040079">
    <property type="entry name" value="Glutathione_S-Trfase"/>
</dbReference>
<dbReference type="CDD" id="cd03043">
    <property type="entry name" value="GST_N_1"/>
    <property type="match status" value="1"/>
</dbReference>
<dbReference type="Pfam" id="PF13409">
    <property type="entry name" value="GST_N_2"/>
    <property type="match status" value="1"/>
</dbReference>
<dbReference type="GO" id="GO:0006559">
    <property type="term" value="P:L-phenylalanine catabolic process"/>
    <property type="evidence" value="ECO:0007669"/>
    <property type="project" value="TreeGrafter"/>
</dbReference>
<dbReference type="Gene3D" id="1.20.1050.10">
    <property type="match status" value="1"/>
</dbReference>
<dbReference type="InterPro" id="IPR036282">
    <property type="entry name" value="Glutathione-S-Trfase_C_sf"/>
</dbReference>
<dbReference type="SUPFAM" id="SSF47616">
    <property type="entry name" value="GST C-terminal domain-like"/>
    <property type="match status" value="1"/>
</dbReference>
<dbReference type="GO" id="GO:0006749">
    <property type="term" value="P:glutathione metabolic process"/>
    <property type="evidence" value="ECO:0007669"/>
    <property type="project" value="TreeGrafter"/>
</dbReference>
<sequence length="206" mass="22870">MYQLHIAEKHISSWSLRAWLLLRTLAIPFAETLHRYQPDDLAAQRRAWQAFSPTSKVPVLVDGDTVVWDSLAIAEYVAEAHPQVWPQDKQARAWARSAAAEMHSGFGVLRSQCGFRLDEVAAPAISADLAAELARINQLWNEGLQRFGGPFLAGADFSAVDAFYAPVAMRLQCYQLNGCLNGAAADYAQRLLNLPAMRQWCEEAAI</sequence>
<evidence type="ECO:0000259" key="1">
    <source>
        <dbReference type="PROSITE" id="PS50404"/>
    </source>
</evidence>
<dbReference type="GO" id="GO:0016034">
    <property type="term" value="F:maleylacetoacetate isomerase activity"/>
    <property type="evidence" value="ECO:0007669"/>
    <property type="project" value="TreeGrafter"/>
</dbReference>
<evidence type="ECO:0000313" key="2">
    <source>
        <dbReference type="EMBL" id="QRQ82908.1"/>
    </source>
</evidence>
<dbReference type="PROSITE" id="PS50404">
    <property type="entry name" value="GST_NTER"/>
    <property type="match status" value="1"/>
</dbReference>
<name>A0A892ZKG3_9NEIS</name>
<dbReference type="KEGG" id="ptes:JQU52_05915"/>
<dbReference type="SFLD" id="SFLDS00019">
    <property type="entry name" value="Glutathione_Transferase_(cytos"/>
    <property type="match status" value="1"/>
</dbReference>
<dbReference type="Proteomes" id="UP000653156">
    <property type="component" value="Chromosome"/>
</dbReference>
<reference evidence="2" key="1">
    <citation type="submission" date="2021-02" db="EMBL/GenBank/DDBJ databases">
        <title>Neisseriaceae sp. 26B isolated from the cloaca of a Common Toad-headed Turtle (Mesoclemmys nasuta).</title>
        <authorList>
            <person name="Spergser J."/>
            <person name="Busse H.-J."/>
        </authorList>
    </citation>
    <scope>NUCLEOTIDE SEQUENCE</scope>
    <source>
        <strain evidence="2">26B</strain>
    </source>
</reference>
<protein>
    <submittedName>
        <fullName evidence="2">Glutathione S-transferase</fullName>
    </submittedName>
</protein>
<dbReference type="SFLD" id="SFLDG00358">
    <property type="entry name" value="Main_(cytGST)"/>
    <property type="match status" value="1"/>
</dbReference>
<evidence type="ECO:0000313" key="3">
    <source>
        <dbReference type="Proteomes" id="UP000653156"/>
    </source>
</evidence>
<dbReference type="PANTHER" id="PTHR42673">
    <property type="entry name" value="MALEYLACETOACETATE ISOMERASE"/>
    <property type="match status" value="1"/>
</dbReference>
<proteinExistence type="predicted"/>
<dbReference type="Gene3D" id="3.40.30.10">
    <property type="entry name" value="Glutaredoxin"/>
    <property type="match status" value="1"/>
</dbReference>
<gene>
    <name evidence="2" type="ORF">JQU52_05915</name>
</gene>